<proteinExistence type="predicted"/>
<accession>A0A2T2WJ52</accession>
<reference evidence="2 3" key="1">
    <citation type="journal article" date="2014" name="BMC Genomics">
        <title>Comparison of environmental and isolate Sulfobacillus genomes reveals diverse carbon, sulfur, nitrogen, and hydrogen metabolisms.</title>
        <authorList>
            <person name="Justice N.B."/>
            <person name="Norman A."/>
            <person name="Brown C.T."/>
            <person name="Singh A."/>
            <person name="Thomas B.C."/>
            <person name="Banfield J.F."/>
        </authorList>
    </citation>
    <scope>NUCLEOTIDE SEQUENCE [LARGE SCALE GENOMIC DNA]</scope>
    <source>
        <strain evidence="2">AMDSBA3</strain>
    </source>
</reference>
<dbReference type="PANTHER" id="PTHR43798">
    <property type="entry name" value="MONOACYLGLYCEROL LIPASE"/>
    <property type="match status" value="1"/>
</dbReference>
<dbReference type="SUPFAM" id="SSF53474">
    <property type="entry name" value="alpha/beta-Hydrolases"/>
    <property type="match status" value="1"/>
</dbReference>
<comment type="caution">
    <text evidence="2">The sequence shown here is derived from an EMBL/GenBank/DDBJ whole genome shotgun (WGS) entry which is preliminary data.</text>
</comment>
<dbReference type="InterPro" id="IPR029058">
    <property type="entry name" value="AB_hydrolase_fold"/>
</dbReference>
<dbReference type="EMBL" id="PXYV01000020">
    <property type="protein sequence ID" value="PSR22268.1"/>
    <property type="molecule type" value="Genomic_DNA"/>
</dbReference>
<sequence>MAGDGPEAVICHPSLGLGRFLFYRLIPPLSRHYTVISYDPRGVGENQALEPNLEDWVKDVGDLMALAQKPCHLVGVSLGTWVMARAAVRWPDAVRRLVLIGATPGFADGKALVESRRQQLAQTSMAEFARQYASQTLTAFAEEEVKEQLTADLQTQSAEAYLKAMAEIYFVDNVSTYAAVQTPTLVLVGSQDERTPPDRADAVAELLGHGSVRVVANAGHLALLDQPRRVAELIEEFLASGVVDD</sequence>
<dbReference type="Pfam" id="PF12697">
    <property type="entry name" value="Abhydrolase_6"/>
    <property type="match status" value="1"/>
</dbReference>
<gene>
    <name evidence="2" type="ORF">C7B45_07565</name>
</gene>
<evidence type="ECO:0000259" key="1">
    <source>
        <dbReference type="Pfam" id="PF12697"/>
    </source>
</evidence>
<name>A0A2T2WJ52_9FIRM</name>
<organism evidence="2 3">
    <name type="scientific">Sulfobacillus acidophilus</name>
    <dbReference type="NCBI Taxonomy" id="53633"/>
    <lineage>
        <taxon>Bacteria</taxon>
        <taxon>Bacillati</taxon>
        <taxon>Bacillota</taxon>
        <taxon>Clostridia</taxon>
        <taxon>Eubacteriales</taxon>
        <taxon>Clostridiales Family XVII. Incertae Sedis</taxon>
        <taxon>Sulfobacillus</taxon>
    </lineage>
</organism>
<dbReference type="Proteomes" id="UP000241848">
    <property type="component" value="Unassembled WGS sequence"/>
</dbReference>
<evidence type="ECO:0000313" key="3">
    <source>
        <dbReference type="Proteomes" id="UP000241848"/>
    </source>
</evidence>
<dbReference type="InterPro" id="IPR000073">
    <property type="entry name" value="AB_hydrolase_1"/>
</dbReference>
<dbReference type="PRINTS" id="PR00111">
    <property type="entry name" value="ABHYDROLASE"/>
</dbReference>
<dbReference type="AlphaFoldDB" id="A0A2T2WJ52"/>
<feature type="domain" description="AB hydrolase-1" evidence="1">
    <location>
        <begin position="10"/>
        <end position="232"/>
    </location>
</feature>
<dbReference type="GO" id="GO:0016787">
    <property type="term" value="F:hydrolase activity"/>
    <property type="evidence" value="ECO:0007669"/>
    <property type="project" value="UniProtKB-KW"/>
</dbReference>
<evidence type="ECO:0000313" key="2">
    <source>
        <dbReference type="EMBL" id="PSR22268.1"/>
    </source>
</evidence>
<keyword evidence="2" id="KW-0378">Hydrolase</keyword>
<protein>
    <submittedName>
        <fullName evidence="2">Alpha/beta hydrolase</fullName>
    </submittedName>
</protein>
<dbReference type="Gene3D" id="3.40.50.1820">
    <property type="entry name" value="alpha/beta hydrolase"/>
    <property type="match status" value="1"/>
</dbReference>
<dbReference type="InterPro" id="IPR050266">
    <property type="entry name" value="AB_hydrolase_sf"/>
</dbReference>